<dbReference type="InterPro" id="IPR014710">
    <property type="entry name" value="RmlC-like_jellyroll"/>
</dbReference>
<proteinExistence type="predicted"/>
<dbReference type="EMBL" id="BSNI01000002">
    <property type="protein sequence ID" value="GLQ18180.1"/>
    <property type="molecule type" value="Genomic_DNA"/>
</dbReference>
<evidence type="ECO:0000313" key="2">
    <source>
        <dbReference type="EMBL" id="GLQ18180.1"/>
    </source>
</evidence>
<sequence>MRVFKDHPDAWLPSGEGVRRKIVCASKELMMVEFSFEKGGIGTPHSHPHVQSTCVASGSYEFTIDGETSTIHAGDGVVIPSNAVHSCVCIEAGNLIDSFTPVREDFLVAHGITLD</sequence>
<dbReference type="Proteomes" id="UP001161405">
    <property type="component" value="Unassembled WGS sequence"/>
</dbReference>
<accession>A0ABQ5USC7</accession>
<dbReference type="CDD" id="cd02238">
    <property type="entry name" value="cupin_KdgF"/>
    <property type="match status" value="1"/>
</dbReference>
<dbReference type="Pfam" id="PF07883">
    <property type="entry name" value="Cupin_2"/>
    <property type="match status" value="1"/>
</dbReference>
<name>A0ABQ5USC7_9HYPH</name>
<dbReference type="InterPro" id="IPR011051">
    <property type="entry name" value="RmlC_Cupin_sf"/>
</dbReference>
<dbReference type="PANTHER" id="PTHR40112:SF1">
    <property type="entry name" value="H2HPP ISOMERASE"/>
    <property type="match status" value="1"/>
</dbReference>
<organism evidence="2 3">
    <name type="scientific">Maritalea porphyrae</name>
    <dbReference type="NCBI Taxonomy" id="880732"/>
    <lineage>
        <taxon>Bacteria</taxon>
        <taxon>Pseudomonadati</taxon>
        <taxon>Pseudomonadota</taxon>
        <taxon>Alphaproteobacteria</taxon>
        <taxon>Hyphomicrobiales</taxon>
        <taxon>Devosiaceae</taxon>
        <taxon>Maritalea</taxon>
    </lineage>
</organism>
<keyword evidence="3" id="KW-1185">Reference proteome</keyword>
<reference evidence="2" key="1">
    <citation type="journal article" date="2014" name="Int. J. Syst. Evol. Microbiol.">
        <title>Complete genome of a new Firmicutes species belonging to the dominant human colonic microbiota ('Ruminococcus bicirculans') reveals two chromosomes and a selective capacity to utilize plant glucans.</title>
        <authorList>
            <consortium name="NISC Comparative Sequencing Program"/>
            <person name="Wegmann U."/>
            <person name="Louis P."/>
            <person name="Goesmann A."/>
            <person name="Henrissat B."/>
            <person name="Duncan S.H."/>
            <person name="Flint H.J."/>
        </authorList>
    </citation>
    <scope>NUCLEOTIDE SEQUENCE</scope>
    <source>
        <strain evidence="2">NBRC 107169</strain>
    </source>
</reference>
<evidence type="ECO:0000313" key="3">
    <source>
        <dbReference type="Proteomes" id="UP001161405"/>
    </source>
</evidence>
<dbReference type="SUPFAM" id="SSF51182">
    <property type="entry name" value="RmlC-like cupins"/>
    <property type="match status" value="1"/>
</dbReference>
<protein>
    <submittedName>
        <fullName evidence="2">Cupin</fullName>
    </submittedName>
</protein>
<dbReference type="PANTHER" id="PTHR40112">
    <property type="entry name" value="H2HPP ISOMERASE"/>
    <property type="match status" value="1"/>
</dbReference>
<evidence type="ECO:0000259" key="1">
    <source>
        <dbReference type="Pfam" id="PF07883"/>
    </source>
</evidence>
<comment type="caution">
    <text evidence="2">The sequence shown here is derived from an EMBL/GenBank/DDBJ whole genome shotgun (WGS) entry which is preliminary data.</text>
</comment>
<dbReference type="Gene3D" id="2.60.120.10">
    <property type="entry name" value="Jelly Rolls"/>
    <property type="match status" value="1"/>
</dbReference>
<reference evidence="2" key="2">
    <citation type="submission" date="2023-01" db="EMBL/GenBank/DDBJ databases">
        <title>Draft genome sequence of Maritalea porphyrae strain NBRC 107169.</title>
        <authorList>
            <person name="Sun Q."/>
            <person name="Mori K."/>
        </authorList>
    </citation>
    <scope>NUCLEOTIDE SEQUENCE</scope>
    <source>
        <strain evidence="2">NBRC 107169</strain>
    </source>
</reference>
<dbReference type="InterPro" id="IPR052535">
    <property type="entry name" value="Bacilysin_H2HPP_isomerase"/>
</dbReference>
<gene>
    <name evidence="2" type="ORF">GCM10007879_24290</name>
</gene>
<feature type="domain" description="Cupin type-2" evidence="1">
    <location>
        <begin position="33"/>
        <end position="89"/>
    </location>
</feature>
<dbReference type="InterPro" id="IPR025499">
    <property type="entry name" value="KdgF"/>
</dbReference>
<dbReference type="PIRSF" id="PIRSF029883">
    <property type="entry name" value="KdgF"/>
    <property type="match status" value="1"/>
</dbReference>
<dbReference type="RefSeq" id="WP_284364899.1">
    <property type="nucleotide sequence ID" value="NZ_BSNI01000002.1"/>
</dbReference>
<dbReference type="InterPro" id="IPR013096">
    <property type="entry name" value="Cupin_2"/>
</dbReference>